<evidence type="ECO:0000256" key="4">
    <source>
        <dbReference type="ARBA" id="ARBA00023136"/>
    </source>
</evidence>
<sequence>MDTTIMTPEQEAAFLTQNRQGEVYAVHITFFVLMLLAVYARYTSARMAQKPLSWDDWFAFAAAVNTVGVFIGTMLWLRFGLGKHAVAVVQEDPENVTRFFKTIVANEMLYTTGLACSRLSLVALYYRLFGVSSMRYFLHVFVFIIIAWAISTVSRCLQLRSLTPADLSTYNASISRQSGRAGPSRVSGMAQTRIASIFSNFMSALPSAA</sequence>
<feature type="transmembrane region" description="Helical" evidence="6">
    <location>
        <begin position="57"/>
        <end position="77"/>
    </location>
</feature>
<dbReference type="InterPro" id="IPR052337">
    <property type="entry name" value="SAT4-like"/>
</dbReference>
<dbReference type="VEuPathDB" id="FungiDB:MPH_10344"/>
<dbReference type="STRING" id="1126212.K2RQW0"/>
<evidence type="ECO:0000313" key="9">
    <source>
        <dbReference type="Proteomes" id="UP000007129"/>
    </source>
</evidence>
<evidence type="ECO:0000256" key="2">
    <source>
        <dbReference type="ARBA" id="ARBA00022692"/>
    </source>
</evidence>
<dbReference type="PANTHER" id="PTHR33048:SF47">
    <property type="entry name" value="INTEGRAL MEMBRANE PROTEIN-RELATED"/>
    <property type="match status" value="1"/>
</dbReference>
<dbReference type="eggNOG" id="ENOG502RSGP">
    <property type="taxonomic scope" value="Eukaryota"/>
</dbReference>
<dbReference type="AlphaFoldDB" id="K2RQW0"/>
<keyword evidence="2 6" id="KW-0812">Transmembrane</keyword>
<comment type="subcellular location">
    <subcellularLocation>
        <location evidence="1">Membrane</location>
        <topology evidence="1">Multi-pass membrane protein</topology>
    </subcellularLocation>
</comment>
<name>K2RQW0_MACPH</name>
<gene>
    <name evidence="8" type="ORF">MPH_10344</name>
</gene>
<dbReference type="OrthoDB" id="5413793at2759"/>
<evidence type="ECO:0000256" key="5">
    <source>
        <dbReference type="ARBA" id="ARBA00038359"/>
    </source>
</evidence>
<dbReference type="PANTHER" id="PTHR33048">
    <property type="entry name" value="PTH11-LIKE INTEGRAL MEMBRANE PROTEIN (AFU_ORTHOLOGUE AFUA_5G11245)"/>
    <property type="match status" value="1"/>
</dbReference>
<evidence type="ECO:0000256" key="1">
    <source>
        <dbReference type="ARBA" id="ARBA00004141"/>
    </source>
</evidence>
<accession>K2RQW0</accession>
<reference evidence="8 9" key="1">
    <citation type="journal article" date="2012" name="BMC Genomics">
        <title>Tools to kill: Genome of one of the most destructive plant pathogenic fungi Macrophomina phaseolina.</title>
        <authorList>
            <person name="Islam M.S."/>
            <person name="Haque M.S."/>
            <person name="Islam M.M."/>
            <person name="Emdad E.M."/>
            <person name="Halim A."/>
            <person name="Hossen Q.M.M."/>
            <person name="Hossain M.Z."/>
            <person name="Ahmed B."/>
            <person name="Rahim S."/>
            <person name="Rahman M.S."/>
            <person name="Alam M.M."/>
            <person name="Hou S."/>
            <person name="Wan X."/>
            <person name="Saito J.A."/>
            <person name="Alam M."/>
        </authorList>
    </citation>
    <scope>NUCLEOTIDE SEQUENCE [LARGE SCALE GENOMIC DNA]</scope>
    <source>
        <strain evidence="8 9">MS6</strain>
    </source>
</reference>
<dbReference type="EMBL" id="AHHD01000448">
    <property type="protein sequence ID" value="EKG12544.1"/>
    <property type="molecule type" value="Genomic_DNA"/>
</dbReference>
<dbReference type="HOGENOM" id="CLU_1315598_0_0_1"/>
<comment type="caution">
    <text evidence="8">The sequence shown here is derived from an EMBL/GenBank/DDBJ whole genome shotgun (WGS) entry which is preliminary data.</text>
</comment>
<keyword evidence="3 6" id="KW-1133">Transmembrane helix</keyword>
<keyword evidence="4 6" id="KW-0472">Membrane</keyword>
<feature type="domain" description="Rhodopsin" evidence="7">
    <location>
        <begin position="41"/>
        <end position="153"/>
    </location>
</feature>
<dbReference type="InParanoid" id="K2RQW0"/>
<evidence type="ECO:0000256" key="6">
    <source>
        <dbReference type="SAM" id="Phobius"/>
    </source>
</evidence>
<evidence type="ECO:0000259" key="7">
    <source>
        <dbReference type="Pfam" id="PF20684"/>
    </source>
</evidence>
<feature type="transmembrane region" description="Helical" evidence="6">
    <location>
        <begin position="134"/>
        <end position="153"/>
    </location>
</feature>
<dbReference type="Pfam" id="PF20684">
    <property type="entry name" value="Fung_rhodopsin"/>
    <property type="match status" value="1"/>
</dbReference>
<evidence type="ECO:0000256" key="3">
    <source>
        <dbReference type="ARBA" id="ARBA00022989"/>
    </source>
</evidence>
<proteinExistence type="inferred from homology"/>
<feature type="transmembrane region" description="Helical" evidence="6">
    <location>
        <begin position="23"/>
        <end position="42"/>
    </location>
</feature>
<organism evidence="8 9">
    <name type="scientific">Macrophomina phaseolina (strain MS6)</name>
    <name type="common">Charcoal rot fungus</name>
    <dbReference type="NCBI Taxonomy" id="1126212"/>
    <lineage>
        <taxon>Eukaryota</taxon>
        <taxon>Fungi</taxon>
        <taxon>Dikarya</taxon>
        <taxon>Ascomycota</taxon>
        <taxon>Pezizomycotina</taxon>
        <taxon>Dothideomycetes</taxon>
        <taxon>Dothideomycetes incertae sedis</taxon>
        <taxon>Botryosphaeriales</taxon>
        <taxon>Botryosphaeriaceae</taxon>
        <taxon>Macrophomina</taxon>
    </lineage>
</organism>
<dbReference type="InterPro" id="IPR049326">
    <property type="entry name" value="Rhodopsin_dom_fungi"/>
</dbReference>
<dbReference type="Proteomes" id="UP000007129">
    <property type="component" value="Unassembled WGS sequence"/>
</dbReference>
<dbReference type="GO" id="GO:0016020">
    <property type="term" value="C:membrane"/>
    <property type="evidence" value="ECO:0007669"/>
    <property type="project" value="UniProtKB-SubCell"/>
</dbReference>
<protein>
    <recommendedName>
        <fullName evidence="7">Rhodopsin domain-containing protein</fullName>
    </recommendedName>
</protein>
<comment type="similarity">
    <text evidence="5">Belongs to the SAT4 family.</text>
</comment>
<evidence type="ECO:0000313" key="8">
    <source>
        <dbReference type="EMBL" id="EKG12544.1"/>
    </source>
</evidence>